<organism evidence="2 3">
    <name type="scientific">Eumeta variegata</name>
    <name type="common">Bagworm moth</name>
    <name type="synonym">Eumeta japonica</name>
    <dbReference type="NCBI Taxonomy" id="151549"/>
    <lineage>
        <taxon>Eukaryota</taxon>
        <taxon>Metazoa</taxon>
        <taxon>Ecdysozoa</taxon>
        <taxon>Arthropoda</taxon>
        <taxon>Hexapoda</taxon>
        <taxon>Insecta</taxon>
        <taxon>Pterygota</taxon>
        <taxon>Neoptera</taxon>
        <taxon>Endopterygota</taxon>
        <taxon>Lepidoptera</taxon>
        <taxon>Glossata</taxon>
        <taxon>Ditrysia</taxon>
        <taxon>Tineoidea</taxon>
        <taxon>Psychidae</taxon>
        <taxon>Oiketicinae</taxon>
        <taxon>Eumeta</taxon>
    </lineage>
</organism>
<dbReference type="AlphaFoldDB" id="A0A4C1WAY7"/>
<gene>
    <name evidence="2" type="ORF">EVAR_96801_1</name>
</gene>
<reference evidence="2 3" key="1">
    <citation type="journal article" date="2019" name="Commun. Biol.">
        <title>The bagworm genome reveals a unique fibroin gene that provides high tensile strength.</title>
        <authorList>
            <person name="Kono N."/>
            <person name="Nakamura H."/>
            <person name="Ohtoshi R."/>
            <person name="Tomita M."/>
            <person name="Numata K."/>
            <person name="Arakawa K."/>
        </authorList>
    </citation>
    <scope>NUCLEOTIDE SEQUENCE [LARGE SCALE GENOMIC DNA]</scope>
</reference>
<feature type="compositionally biased region" description="Basic residues" evidence="1">
    <location>
        <begin position="172"/>
        <end position="191"/>
    </location>
</feature>
<accession>A0A4C1WAY7</accession>
<protein>
    <submittedName>
        <fullName evidence="2">Uncharacterized protein</fullName>
    </submittedName>
</protein>
<name>A0A4C1WAY7_EUMVA</name>
<proteinExistence type="predicted"/>
<sequence>MFYILGVRDKIGADACAVRPKYHNGVDVSQTRNAMGRPRSITYLFAVLHRPYARYTSFHYTLCFRLKRSSLEPSKLACEFFCRLYSYFTVRCGVCLRVRLFMRSPEGYRIRRECRGIKSQMSRVRSLARAQTPSALLAGAVPARPLRWCRSSRCEVLVDDSLGATAAGARRPPPRARRRPAPRRLRRRPPPRNKYLYKGGGEAEQGRAATAGTR</sequence>
<evidence type="ECO:0000313" key="3">
    <source>
        <dbReference type="Proteomes" id="UP000299102"/>
    </source>
</evidence>
<dbReference type="Proteomes" id="UP000299102">
    <property type="component" value="Unassembled WGS sequence"/>
</dbReference>
<evidence type="ECO:0000256" key="1">
    <source>
        <dbReference type="SAM" id="MobiDB-lite"/>
    </source>
</evidence>
<feature type="region of interest" description="Disordered" evidence="1">
    <location>
        <begin position="165"/>
        <end position="214"/>
    </location>
</feature>
<dbReference type="EMBL" id="BGZK01000519">
    <property type="protein sequence ID" value="GBP48213.1"/>
    <property type="molecule type" value="Genomic_DNA"/>
</dbReference>
<comment type="caution">
    <text evidence="2">The sequence shown here is derived from an EMBL/GenBank/DDBJ whole genome shotgun (WGS) entry which is preliminary data.</text>
</comment>
<evidence type="ECO:0000313" key="2">
    <source>
        <dbReference type="EMBL" id="GBP48213.1"/>
    </source>
</evidence>
<keyword evidence="3" id="KW-1185">Reference proteome</keyword>